<reference evidence="1 2" key="1">
    <citation type="submission" date="2019-10" db="EMBL/GenBank/DDBJ databases">
        <title>New species of Slilvanegrellaceae.</title>
        <authorList>
            <person name="Pitt A."/>
            <person name="Hahn M.W."/>
        </authorList>
    </citation>
    <scope>NUCLEOTIDE SEQUENCE [LARGE SCALE GENOMIC DNA]</scope>
    <source>
        <strain evidence="1 2">SP-Ram-0.45-NSY-1</strain>
        <plasmid evidence="1">unnamed</plasmid>
    </source>
</reference>
<protein>
    <submittedName>
        <fullName evidence="1">RepB family plasmid replication initiator protein</fullName>
    </submittedName>
</protein>
<dbReference type="EMBL" id="WFLM01000010">
    <property type="protein sequence ID" value="KAB8035618.1"/>
    <property type="molecule type" value="Genomic_DNA"/>
</dbReference>
<evidence type="ECO:0000313" key="2">
    <source>
        <dbReference type="Proteomes" id="UP000437748"/>
    </source>
</evidence>
<comment type="caution">
    <text evidence="1">The sequence shown here is derived from an EMBL/GenBank/DDBJ whole genome shotgun (WGS) entry which is preliminary data.</text>
</comment>
<sequence>MVSKSSDLSSKYNLKFALHDPAHCLAPGLFRSIKKGDRKKLKLDITYEFGDKNKIEFSGPEPLGADDLRVLQGLIAMAGINHHDQFVTSETSSEHGKEVRKQMDLKWDATNDDVVVAKGSYRELAKEIGYADCENTKTIRNCVERLWKVSIIYEFNKKRIGCRLLSSYASDNEKGKLFVALNPIITSVIFGFKPQHTRIDMQEVRLLSSDAARLLHQRLCAWINPGTSRNVSLESLIGYVYFEDTDNRYTKRTRKIDIKKALNEFELLKWEIEEYRKEHYKISRPESIIENTSKKSPSKS</sequence>
<dbReference type="RefSeq" id="WP_153417806.1">
    <property type="nucleotide sequence ID" value="NZ_CM018765.1"/>
</dbReference>
<geneLocation type="plasmid" evidence="1">
    <name>unnamed</name>
</geneLocation>
<gene>
    <name evidence="1" type="ORF">GCL60_16860</name>
</gene>
<accession>A0A6N6VP01</accession>
<evidence type="ECO:0000313" key="1">
    <source>
        <dbReference type="EMBL" id="KAB8035618.1"/>
    </source>
</evidence>
<keyword evidence="2" id="KW-1185">Reference proteome</keyword>
<dbReference type="InterPro" id="IPR010522">
    <property type="entry name" value="RepC_bac"/>
</dbReference>
<organism evidence="1 2">
    <name type="scientific">Silvanigrella paludirubra</name>
    <dbReference type="NCBI Taxonomy" id="2499159"/>
    <lineage>
        <taxon>Bacteria</taxon>
        <taxon>Pseudomonadati</taxon>
        <taxon>Bdellovibrionota</taxon>
        <taxon>Oligoflexia</taxon>
        <taxon>Silvanigrellales</taxon>
        <taxon>Silvanigrellaceae</taxon>
        <taxon>Silvanigrella</taxon>
    </lineage>
</organism>
<name>A0A6N6VP01_9BACT</name>
<proteinExistence type="predicted"/>
<keyword evidence="1" id="KW-0614">Plasmid</keyword>
<dbReference type="Proteomes" id="UP000437748">
    <property type="component" value="Unassembled WGS sequence"/>
</dbReference>
<dbReference type="AlphaFoldDB" id="A0A6N6VP01"/>
<dbReference type="OrthoDB" id="5289444at2"/>
<dbReference type="Pfam" id="PF06504">
    <property type="entry name" value="RepC"/>
    <property type="match status" value="1"/>
</dbReference>